<dbReference type="Proteomes" id="UP000295328">
    <property type="component" value="Unassembled WGS sequence"/>
</dbReference>
<dbReference type="GO" id="GO:0016020">
    <property type="term" value="C:membrane"/>
    <property type="evidence" value="ECO:0007669"/>
    <property type="project" value="InterPro"/>
</dbReference>
<dbReference type="PANTHER" id="PTHR16119:SF17">
    <property type="entry name" value="TRANSMEMBRANE PROTEIN 144"/>
    <property type="match status" value="1"/>
</dbReference>
<comment type="similarity">
    <text evidence="2">Belongs to the GRP transporter (TC 2.A.7.5) family.</text>
</comment>
<comment type="caution">
    <text evidence="8">The sequence shown here is derived from an EMBL/GenBank/DDBJ whole genome shotgun (WGS) entry which is preliminary data.</text>
</comment>
<feature type="transmembrane region" description="Helical" evidence="7">
    <location>
        <begin position="232"/>
        <end position="254"/>
    </location>
</feature>
<evidence type="ECO:0000313" key="9">
    <source>
        <dbReference type="Proteomes" id="UP000295328"/>
    </source>
</evidence>
<reference evidence="8 9" key="1">
    <citation type="submission" date="2019-01" db="EMBL/GenBank/DDBJ databases">
        <title>Draft genome sequences of the type strains of six Macrococcus species.</title>
        <authorList>
            <person name="Mazhar S."/>
            <person name="Altermann E."/>
            <person name="Hill C."/>
            <person name="Mcauliffe O."/>
        </authorList>
    </citation>
    <scope>NUCLEOTIDE SEQUENCE [LARGE SCALE GENOMIC DNA]</scope>
    <source>
        <strain evidence="8 9">CCM4809</strain>
    </source>
</reference>
<evidence type="ECO:0000256" key="4">
    <source>
        <dbReference type="ARBA" id="ARBA00022692"/>
    </source>
</evidence>
<dbReference type="Pfam" id="PF06800">
    <property type="entry name" value="Sugar_transport"/>
    <property type="match status" value="1"/>
</dbReference>
<sequence length="285" mass="30586">MDILIALLPALLWGSVVLINVKVGGSPYEQIMGTVIGAFLIGVGTYMFVQPEMSWKILIVGVISGAFWALGQGNQLKSVDMIGVSRTMPISTGMQLVGTTLISVIFFNEWKSTTAVVLGISALVLLVAGVLLTSLKGDKDKEEGKKNSYAKAIPILIISSIGYITYVVIGQFFGVEGWDALFPQSIGMVIGGLLLSFKHRLGQKAVLKNIFPGIVWALGNMAMFYSQPRVGVATSFSFSQMLVVVSTLGGIFLLREKKTKKQYIGIAIGIVLIIAAAFLLGYAKQ</sequence>
<feature type="transmembrane region" description="Helical" evidence="7">
    <location>
        <begin position="113"/>
        <end position="132"/>
    </location>
</feature>
<evidence type="ECO:0000256" key="7">
    <source>
        <dbReference type="SAM" id="Phobius"/>
    </source>
</evidence>
<keyword evidence="9" id="KW-1185">Reference proteome</keyword>
<feature type="transmembrane region" description="Helical" evidence="7">
    <location>
        <begin position="263"/>
        <end position="283"/>
    </location>
</feature>
<proteinExistence type="inferred from homology"/>
<dbReference type="CDD" id="cd23112">
    <property type="entry name" value="glucose_uptake_GlcU"/>
    <property type="match status" value="1"/>
</dbReference>
<dbReference type="GO" id="GO:0015144">
    <property type="term" value="F:carbohydrate transmembrane transporter activity"/>
    <property type="evidence" value="ECO:0007669"/>
    <property type="project" value="InterPro"/>
</dbReference>
<dbReference type="InterPro" id="IPR037185">
    <property type="entry name" value="EmrE-like"/>
</dbReference>
<evidence type="ECO:0000256" key="5">
    <source>
        <dbReference type="ARBA" id="ARBA00022989"/>
    </source>
</evidence>
<dbReference type="NCBIfam" id="TIGR00776">
    <property type="entry name" value="RhaT"/>
    <property type="match status" value="1"/>
</dbReference>
<dbReference type="GO" id="GO:0012505">
    <property type="term" value="C:endomembrane system"/>
    <property type="evidence" value="ECO:0007669"/>
    <property type="project" value="UniProtKB-SubCell"/>
</dbReference>
<dbReference type="SUPFAM" id="SSF103481">
    <property type="entry name" value="Multidrug resistance efflux transporter EmrE"/>
    <property type="match status" value="2"/>
</dbReference>
<keyword evidence="6 7" id="KW-0472">Membrane</keyword>
<dbReference type="PANTHER" id="PTHR16119">
    <property type="entry name" value="TRANSMEMBRANE PROTEIN 144"/>
    <property type="match status" value="1"/>
</dbReference>
<keyword evidence="4 7" id="KW-0812">Transmembrane</keyword>
<dbReference type="EMBL" id="SCWE01000002">
    <property type="protein sequence ID" value="TDM01852.1"/>
    <property type="molecule type" value="Genomic_DNA"/>
</dbReference>
<evidence type="ECO:0000313" key="8">
    <source>
        <dbReference type="EMBL" id="TDM01852.1"/>
    </source>
</evidence>
<feature type="transmembrane region" description="Helical" evidence="7">
    <location>
        <begin position="209"/>
        <end position="226"/>
    </location>
</feature>
<keyword evidence="3 8" id="KW-0813">Transport</keyword>
<dbReference type="OrthoDB" id="1452595at2"/>
<accession>A0A4R6BJG9</accession>
<dbReference type="AlphaFoldDB" id="A0A4R6BJG9"/>
<feature type="transmembrane region" description="Helical" evidence="7">
    <location>
        <begin position="180"/>
        <end position="197"/>
    </location>
</feature>
<dbReference type="InterPro" id="IPR010651">
    <property type="entry name" value="Sugar_transport"/>
</dbReference>
<keyword evidence="5 7" id="KW-1133">Transmembrane helix</keyword>
<evidence type="ECO:0000256" key="1">
    <source>
        <dbReference type="ARBA" id="ARBA00004127"/>
    </source>
</evidence>
<feature type="transmembrane region" description="Helical" evidence="7">
    <location>
        <begin position="28"/>
        <end position="49"/>
    </location>
</feature>
<dbReference type="RefSeq" id="WP_133429864.1">
    <property type="nucleotide sequence ID" value="NZ_BMCC01000003.1"/>
</dbReference>
<protein>
    <submittedName>
        <fullName evidence="8">Glucose transporter</fullName>
    </submittedName>
</protein>
<organism evidence="8 9">
    <name type="scientific">Macrococcus hajekii</name>
    <dbReference type="NCBI Taxonomy" id="198482"/>
    <lineage>
        <taxon>Bacteria</taxon>
        <taxon>Bacillati</taxon>
        <taxon>Bacillota</taxon>
        <taxon>Bacilli</taxon>
        <taxon>Bacillales</taxon>
        <taxon>Staphylococcaceae</taxon>
        <taxon>Macrococcus</taxon>
    </lineage>
</organism>
<name>A0A4R6BJG9_9STAP</name>
<keyword evidence="3 8" id="KW-0762">Sugar transport</keyword>
<comment type="subcellular location">
    <subcellularLocation>
        <location evidence="1">Endomembrane system</location>
        <topology evidence="1">Multi-pass membrane protein</topology>
    </subcellularLocation>
</comment>
<evidence type="ECO:0000256" key="3">
    <source>
        <dbReference type="ARBA" id="ARBA00022597"/>
    </source>
</evidence>
<evidence type="ECO:0000256" key="6">
    <source>
        <dbReference type="ARBA" id="ARBA00023136"/>
    </source>
</evidence>
<evidence type="ECO:0000256" key="2">
    <source>
        <dbReference type="ARBA" id="ARBA00006117"/>
    </source>
</evidence>
<feature type="transmembrane region" description="Helical" evidence="7">
    <location>
        <begin position="153"/>
        <end position="174"/>
    </location>
</feature>
<gene>
    <name evidence="8" type="ORF">ERX37_06480</name>
</gene>